<dbReference type="EMBL" id="PTJD01000022">
    <property type="protein sequence ID" value="PPK90828.1"/>
    <property type="molecule type" value="Genomic_DNA"/>
</dbReference>
<protein>
    <recommendedName>
        <fullName evidence="4">Secreted protein</fullName>
    </recommendedName>
</protein>
<comment type="caution">
    <text evidence="2">The sequence shown here is derived from an EMBL/GenBank/DDBJ whole genome shotgun (WGS) entry which is preliminary data.</text>
</comment>
<evidence type="ECO:0000256" key="1">
    <source>
        <dbReference type="SAM" id="SignalP"/>
    </source>
</evidence>
<evidence type="ECO:0000313" key="3">
    <source>
        <dbReference type="Proteomes" id="UP000239485"/>
    </source>
</evidence>
<name>A0A2S6IC72_9ACTN</name>
<organism evidence="2 3">
    <name type="scientific">Kineococcus xinjiangensis</name>
    <dbReference type="NCBI Taxonomy" id="512762"/>
    <lineage>
        <taxon>Bacteria</taxon>
        <taxon>Bacillati</taxon>
        <taxon>Actinomycetota</taxon>
        <taxon>Actinomycetes</taxon>
        <taxon>Kineosporiales</taxon>
        <taxon>Kineosporiaceae</taxon>
        <taxon>Kineococcus</taxon>
    </lineage>
</organism>
<reference evidence="2 3" key="1">
    <citation type="submission" date="2018-02" db="EMBL/GenBank/DDBJ databases">
        <title>Genomic Encyclopedia of Archaeal and Bacterial Type Strains, Phase II (KMG-II): from individual species to whole genera.</title>
        <authorList>
            <person name="Goeker M."/>
        </authorList>
    </citation>
    <scope>NUCLEOTIDE SEQUENCE [LARGE SCALE GENOMIC DNA]</scope>
    <source>
        <strain evidence="2 3">DSM 22857</strain>
    </source>
</reference>
<dbReference type="AlphaFoldDB" id="A0A2S6IC72"/>
<gene>
    <name evidence="2" type="ORF">CLV92_1223</name>
</gene>
<evidence type="ECO:0000313" key="2">
    <source>
        <dbReference type="EMBL" id="PPK90828.1"/>
    </source>
</evidence>
<proteinExistence type="predicted"/>
<dbReference type="PROSITE" id="PS51257">
    <property type="entry name" value="PROKAR_LIPOPROTEIN"/>
    <property type="match status" value="1"/>
</dbReference>
<dbReference type="RefSeq" id="WP_104435710.1">
    <property type="nucleotide sequence ID" value="NZ_PTJD01000022.1"/>
</dbReference>
<keyword evidence="1" id="KW-0732">Signal</keyword>
<sequence length="140" mass="14786">MRSLRISTVLLVLVAATSCTSHACTQIGASSGVTFDFSALPATGAPWQVTACVQEVCDTRIVQPGDGTTSYVRDDALQDDTAVQARLRVVDASGETVVDDTVSVTPVRYQPNGEGCEPIVWQAETVVEADGTLRQVEPTS</sequence>
<evidence type="ECO:0008006" key="4">
    <source>
        <dbReference type="Google" id="ProtNLM"/>
    </source>
</evidence>
<accession>A0A2S6IC72</accession>
<feature type="signal peptide" evidence="1">
    <location>
        <begin position="1"/>
        <end position="23"/>
    </location>
</feature>
<feature type="chain" id="PRO_5015422770" description="Secreted protein" evidence="1">
    <location>
        <begin position="24"/>
        <end position="140"/>
    </location>
</feature>
<keyword evidence="3" id="KW-1185">Reference proteome</keyword>
<dbReference type="Proteomes" id="UP000239485">
    <property type="component" value="Unassembled WGS sequence"/>
</dbReference>
<dbReference type="OrthoDB" id="4316317at2"/>